<dbReference type="PANTHER" id="PTHR46481:SF10">
    <property type="entry name" value="ZINC FINGER BED DOMAIN-CONTAINING PROTEIN 39"/>
    <property type="match status" value="1"/>
</dbReference>
<dbReference type="EMBL" id="CAJNOR010010539">
    <property type="protein sequence ID" value="CAF1654682.1"/>
    <property type="molecule type" value="Genomic_DNA"/>
</dbReference>
<dbReference type="OrthoDB" id="10057873at2759"/>
<evidence type="ECO:0000313" key="8">
    <source>
        <dbReference type="EMBL" id="CAF1654682.1"/>
    </source>
</evidence>
<dbReference type="AlphaFoldDB" id="A0A815U003"/>
<comment type="subcellular location">
    <subcellularLocation>
        <location evidence="1">Nucleus</location>
    </subcellularLocation>
</comment>
<evidence type="ECO:0000313" key="7">
    <source>
        <dbReference type="EMBL" id="CAF1509897.1"/>
    </source>
</evidence>
<dbReference type="EMBL" id="CAJNOJ010000686">
    <property type="protein sequence ID" value="CAF1509897.1"/>
    <property type="molecule type" value="Genomic_DNA"/>
</dbReference>
<dbReference type="Pfam" id="PF05699">
    <property type="entry name" value="Dimer_Tnp_hAT"/>
    <property type="match status" value="1"/>
</dbReference>
<dbReference type="Proteomes" id="UP000663852">
    <property type="component" value="Unassembled WGS sequence"/>
</dbReference>
<dbReference type="GO" id="GO:0008270">
    <property type="term" value="F:zinc ion binding"/>
    <property type="evidence" value="ECO:0007669"/>
    <property type="project" value="UniProtKB-KW"/>
</dbReference>
<sequence>MIKAYRFGLSVEDDADDSDVSLLDDDDPDGLSITTNTSLQVADEDNDLTNFTIIDIQHNTHNFDDDDDKSSSALRLSCFAHTLQLSIRDGLKKASHVPKVLAKCQALAKFSHKSTKIADMLDQLNKHINKSNVTRWNSEYLLIKSILSLGKIDADAITSLMDNLVKFSNNDFIILEEIVIILDPFYEISIKCQAEAVVTASLVVPSVLHLINHLRDIKRDVKFCSRLVQQSQSSLEKRFCSIMDRLNQADVIDDEHYGDPLYFMAAVLDPAFKFFWVRDLQLSVQMENRLKQHIIQLIVDEMNKEPILSSGHFDRISPARTSAGSTSTPKAKRRKLFDYDDVNSADLNESNALDPVVELDAYLNDPVRLPFSDYWHRSQLSILKRLITRIFSVQASSAPIERVFSHVGLILTPKRINMNEQMLRDRAFLRVNQNLL</sequence>
<dbReference type="GO" id="GO:0046983">
    <property type="term" value="F:protein dimerization activity"/>
    <property type="evidence" value="ECO:0007669"/>
    <property type="project" value="InterPro"/>
</dbReference>
<proteinExistence type="predicted"/>
<keyword evidence="2" id="KW-0479">Metal-binding</keyword>
<evidence type="ECO:0000259" key="6">
    <source>
        <dbReference type="Pfam" id="PF05699"/>
    </source>
</evidence>
<keyword evidence="4" id="KW-0862">Zinc</keyword>
<gene>
    <name evidence="7" type="ORF">EDS130_LOCUS43176</name>
    <name evidence="8" type="ORF">XAT740_LOCUS55679</name>
</gene>
<feature type="domain" description="HAT C-terminal dimerisation" evidence="6">
    <location>
        <begin position="373"/>
        <end position="428"/>
    </location>
</feature>
<evidence type="ECO:0000256" key="3">
    <source>
        <dbReference type="ARBA" id="ARBA00022771"/>
    </source>
</evidence>
<keyword evidence="3" id="KW-0863">Zinc-finger</keyword>
<name>A0A815U003_ADIRI</name>
<dbReference type="InterPro" id="IPR008906">
    <property type="entry name" value="HATC_C_dom"/>
</dbReference>
<dbReference type="Proteomes" id="UP000663828">
    <property type="component" value="Unassembled WGS sequence"/>
</dbReference>
<protein>
    <recommendedName>
        <fullName evidence="6">HAT C-terminal dimerisation domain-containing protein</fullName>
    </recommendedName>
</protein>
<evidence type="ECO:0000256" key="1">
    <source>
        <dbReference type="ARBA" id="ARBA00004123"/>
    </source>
</evidence>
<keyword evidence="9" id="KW-1185">Reference proteome</keyword>
<dbReference type="SUPFAM" id="SSF53098">
    <property type="entry name" value="Ribonuclease H-like"/>
    <property type="match status" value="1"/>
</dbReference>
<comment type="caution">
    <text evidence="7">The sequence shown here is derived from an EMBL/GenBank/DDBJ whole genome shotgun (WGS) entry which is preliminary data.</text>
</comment>
<keyword evidence="5" id="KW-0539">Nucleus</keyword>
<evidence type="ECO:0000256" key="5">
    <source>
        <dbReference type="ARBA" id="ARBA00023242"/>
    </source>
</evidence>
<reference evidence="7" key="1">
    <citation type="submission" date="2021-02" db="EMBL/GenBank/DDBJ databases">
        <authorList>
            <person name="Nowell W R."/>
        </authorList>
    </citation>
    <scope>NUCLEOTIDE SEQUENCE</scope>
</reference>
<dbReference type="InterPro" id="IPR012337">
    <property type="entry name" value="RNaseH-like_sf"/>
</dbReference>
<accession>A0A815U003</accession>
<evidence type="ECO:0000256" key="2">
    <source>
        <dbReference type="ARBA" id="ARBA00022723"/>
    </source>
</evidence>
<dbReference type="GO" id="GO:0005634">
    <property type="term" value="C:nucleus"/>
    <property type="evidence" value="ECO:0007669"/>
    <property type="project" value="UniProtKB-SubCell"/>
</dbReference>
<dbReference type="InterPro" id="IPR052035">
    <property type="entry name" value="ZnF_BED_domain_contain"/>
</dbReference>
<dbReference type="PANTHER" id="PTHR46481">
    <property type="entry name" value="ZINC FINGER BED DOMAIN-CONTAINING PROTEIN 4"/>
    <property type="match status" value="1"/>
</dbReference>
<evidence type="ECO:0000313" key="9">
    <source>
        <dbReference type="Proteomes" id="UP000663828"/>
    </source>
</evidence>
<organism evidence="7 10">
    <name type="scientific">Adineta ricciae</name>
    <name type="common">Rotifer</name>
    <dbReference type="NCBI Taxonomy" id="249248"/>
    <lineage>
        <taxon>Eukaryota</taxon>
        <taxon>Metazoa</taxon>
        <taxon>Spiralia</taxon>
        <taxon>Gnathifera</taxon>
        <taxon>Rotifera</taxon>
        <taxon>Eurotatoria</taxon>
        <taxon>Bdelloidea</taxon>
        <taxon>Adinetida</taxon>
        <taxon>Adinetidae</taxon>
        <taxon>Adineta</taxon>
    </lineage>
</organism>
<evidence type="ECO:0000313" key="10">
    <source>
        <dbReference type="Proteomes" id="UP000663852"/>
    </source>
</evidence>
<evidence type="ECO:0000256" key="4">
    <source>
        <dbReference type="ARBA" id="ARBA00022833"/>
    </source>
</evidence>